<dbReference type="UniPathway" id="UPA00148"/>
<sequence>MSLIGFSAAAMALAMLIDAAIGWPARLYAWIGHPVTWIGAVISGCDRRLNREGDPPARRARAGMLAALAVIVLASLPALVAALVLPHDLAGLIVTALLAWPLIATRSMHDHVTAVATPLSARDLDGARAAVAMIVGRDPALLDTPGVTRAAIESLAENTSDGIVAPLFWGLLLGLPGIVAYKAINTLDSMIGHRNARHTDFGRFAAKLDDAVNWPAARLTGLLFALVSKRPLRALAVMRRDARHHRSPNAGWPEAAMAGALGVRLSGPRSYGSGIRDEPWLNGAAPDPQARDLEDGLALYRRAMVALLIMLLAIATLLALA</sequence>
<dbReference type="GO" id="GO:0015420">
    <property type="term" value="F:ABC-type vitamin B12 transporter activity"/>
    <property type="evidence" value="ECO:0007669"/>
    <property type="project" value="UniProtKB-UniRule"/>
</dbReference>
<evidence type="ECO:0000256" key="3">
    <source>
        <dbReference type="ARBA" id="ARBA00006263"/>
    </source>
</evidence>
<dbReference type="AlphaFoldDB" id="A0A0P7XW72"/>
<reference evidence="10 12" key="1">
    <citation type="submission" date="2015-09" db="EMBL/GenBank/DDBJ databases">
        <title>Identification and resolution of microdiversity through metagenomic sequencing of parallel consortia.</title>
        <authorList>
            <person name="Nelson W.C."/>
            <person name="Romine M.F."/>
            <person name="Lindemann S.R."/>
        </authorList>
    </citation>
    <scope>NUCLEOTIDE SEQUENCE [LARGE SCALE GENOMIC DNA]</scope>
    <source>
        <strain evidence="10">HL-109</strain>
    </source>
</reference>
<dbReference type="Proteomes" id="UP000182800">
    <property type="component" value="Unassembled WGS sequence"/>
</dbReference>
<dbReference type="GO" id="GO:0009236">
    <property type="term" value="P:cobalamin biosynthetic process"/>
    <property type="evidence" value="ECO:0007669"/>
    <property type="project" value="UniProtKB-UniRule"/>
</dbReference>
<evidence type="ECO:0000313" key="11">
    <source>
        <dbReference type="EMBL" id="SCC82285.1"/>
    </source>
</evidence>
<dbReference type="PATRIC" id="fig|1653334.4.peg.1646"/>
<keyword evidence="7 9" id="KW-1133">Transmembrane helix</keyword>
<evidence type="ECO:0000256" key="5">
    <source>
        <dbReference type="ARBA" id="ARBA00022573"/>
    </source>
</evidence>
<dbReference type="GO" id="GO:0005886">
    <property type="term" value="C:plasma membrane"/>
    <property type="evidence" value="ECO:0007669"/>
    <property type="project" value="UniProtKB-SubCell"/>
</dbReference>
<gene>
    <name evidence="9 10" type="primary">cobD</name>
    <name evidence="11" type="ORF">GA0071312_3266</name>
    <name evidence="10" type="ORF">HLUCCO17_04755</name>
</gene>
<evidence type="ECO:0000256" key="9">
    <source>
        <dbReference type="HAMAP-Rule" id="MF_00024"/>
    </source>
</evidence>
<evidence type="ECO:0000256" key="6">
    <source>
        <dbReference type="ARBA" id="ARBA00022692"/>
    </source>
</evidence>
<dbReference type="OrthoDB" id="9811967at2"/>
<evidence type="ECO:0000256" key="1">
    <source>
        <dbReference type="ARBA" id="ARBA00004651"/>
    </source>
</evidence>
<dbReference type="Pfam" id="PF03186">
    <property type="entry name" value="CobD_Cbib"/>
    <property type="match status" value="1"/>
</dbReference>
<evidence type="ECO:0000256" key="2">
    <source>
        <dbReference type="ARBA" id="ARBA00004953"/>
    </source>
</evidence>
<dbReference type="RefSeq" id="WP_074445806.1">
    <property type="nucleotide sequence ID" value="NZ_FMBM01000002.1"/>
</dbReference>
<evidence type="ECO:0000313" key="12">
    <source>
        <dbReference type="Proteomes" id="UP000050497"/>
    </source>
</evidence>
<comment type="similarity">
    <text evidence="3 9">Belongs to the CobD/CbiB family.</text>
</comment>
<comment type="function">
    <text evidence="9">Converts cobyric acid to cobinamide by the addition of aminopropanol on the F carboxylic group.</text>
</comment>
<feature type="transmembrane region" description="Helical" evidence="9">
    <location>
        <begin position="29"/>
        <end position="45"/>
    </location>
</feature>
<comment type="caution">
    <text evidence="10">The sequence shown here is derived from an EMBL/GenBank/DDBJ whole genome shotgun (WGS) entry which is preliminary data.</text>
</comment>
<dbReference type="GO" id="GO:0048472">
    <property type="term" value="F:threonine-phosphate decarboxylase activity"/>
    <property type="evidence" value="ECO:0007669"/>
    <property type="project" value="InterPro"/>
</dbReference>
<comment type="caution">
    <text evidence="9">Lacks conserved residue(s) required for the propagation of feature annotation.</text>
</comment>
<evidence type="ECO:0000313" key="13">
    <source>
        <dbReference type="Proteomes" id="UP000182800"/>
    </source>
</evidence>
<evidence type="ECO:0000256" key="7">
    <source>
        <dbReference type="ARBA" id="ARBA00022989"/>
    </source>
</evidence>
<dbReference type="InterPro" id="IPR004485">
    <property type="entry name" value="Cobalamin_biosynth_CobD/CbiB"/>
</dbReference>
<dbReference type="EMBL" id="LJSX01000005">
    <property type="protein sequence ID" value="KPQ11790.1"/>
    <property type="molecule type" value="Genomic_DNA"/>
</dbReference>
<accession>A0A0P7XW72</accession>
<feature type="transmembrane region" description="Helical" evidence="9">
    <location>
        <begin position="299"/>
        <end position="320"/>
    </location>
</feature>
<feature type="transmembrane region" description="Helical" evidence="9">
    <location>
        <begin position="65"/>
        <end position="85"/>
    </location>
</feature>
<evidence type="ECO:0000313" key="10">
    <source>
        <dbReference type="EMBL" id="KPQ11790.1"/>
    </source>
</evidence>
<dbReference type="Proteomes" id="UP000050497">
    <property type="component" value="Unassembled WGS sequence"/>
</dbReference>
<dbReference type="HAMAP" id="MF_00024">
    <property type="entry name" value="CobD_CbiB"/>
    <property type="match status" value="1"/>
</dbReference>
<dbReference type="STRING" id="1653334.GA0071312_3266"/>
<comment type="subcellular location">
    <subcellularLocation>
        <location evidence="1 9">Cell membrane</location>
        <topology evidence="1 9">Multi-pass membrane protein</topology>
    </subcellularLocation>
</comment>
<dbReference type="PANTHER" id="PTHR34308">
    <property type="entry name" value="COBALAMIN BIOSYNTHESIS PROTEIN CBIB"/>
    <property type="match status" value="1"/>
</dbReference>
<evidence type="ECO:0000256" key="8">
    <source>
        <dbReference type="ARBA" id="ARBA00023136"/>
    </source>
</evidence>
<protein>
    <recommendedName>
        <fullName evidence="9">Cobalamin biosynthesis protein CobD</fullName>
    </recommendedName>
</protein>
<comment type="pathway">
    <text evidence="2 9">Cofactor biosynthesis; adenosylcobalamin biosynthesis.</text>
</comment>
<keyword evidence="8 9" id="KW-0472">Membrane</keyword>
<reference evidence="11 13" key="2">
    <citation type="submission" date="2016-08" db="EMBL/GenBank/DDBJ databases">
        <authorList>
            <person name="Varghese N."/>
            <person name="Submissions Spin"/>
        </authorList>
    </citation>
    <scope>NUCLEOTIDE SEQUENCE [LARGE SCALE GENOMIC DNA]</scope>
    <source>
        <strain evidence="11 13">HL-109</strain>
    </source>
</reference>
<keyword evidence="5 9" id="KW-0169">Cobalamin biosynthesis</keyword>
<keyword evidence="13" id="KW-1185">Reference proteome</keyword>
<dbReference type="NCBIfam" id="TIGR00380">
    <property type="entry name" value="cobal_cbiB"/>
    <property type="match status" value="1"/>
</dbReference>
<keyword evidence="4 9" id="KW-1003">Cell membrane</keyword>
<feature type="transmembrane region" description="Helical" evidence="9">
    <location>
        <begin position="163"/>
        <end position="184"/>
    </location>
</feature>
<dbReference type="EMBL" id="FMBM01000002">
    <property type="protein sequence ID" value="SCC82285.1"/>
    <property type="molecule type" value="Genomic_DNA"/>
</dbReference>
<organism evidence="10 12">
    <name type="scientific">Saliniramus fredricksonii</name>
    <dbReference type="NCBI Taxonomy" id="1653334"/>
    <lineage>
        <taxon>Bacteria</taxon>
        <taxon>Pseudomonadati</taxon>
        <taxon>Pseudomonadota</taxon>
        <taxon>Alphaproteobacteria</taxon>
        <taxon>Hyphomicrobiales</taxon>
        <taxon>Salinarimonadaceae</taxon>
        <taxon>Saliniramus</taxon>
    </lineage>
</organism>
<proteinExistence type="inferred from homology"/>
<keyword evidence="6 9" id="KW-0812">Transmembrane</keyword>
<name>A0A0P7XW72_9HYPH</name>
<evidence type="ECO:0000256" key="4">
    <source>
        <dbReference type="ARBA" id="ARBA00022475"/>
    </source>
</evidence>
<dbReference type="PANTHER" id="PTHR34308:SF1">
    <property type="entry name" value="COBALAMIN BIOSYNTHESIS PROTEIN CBIB"/>
    <property type="match status" value="1"/>
</dbReference>